<dbReference type="InterPro" id="IPR012902">
    <property type="entry name" value="N_methyl_site"/>
</dbReference>
<keyword evidence="1" id="KW-0472">Membrane</keyword>
<feature type="transmembrane region" description="Helical" evidence="1">
    <location>
        <begin position="6"/>
        <end position="28"/>
    </location>
</feature>
<proteinExistence type="predicted"/>
<reference evidence="2 3" key="1">
    <citation type="submission" date="2018-03" db="EMBL/GenBank/DDBJ databases">
        <title>Aeromonas veronii whole genome sequencing and analysis.</title>
        <authorList>
            <person name="Xie H."/>
            <person name="Liu T."/>
            <person name="Wang K."/>
        </authorList>
    </citation>
    <scope>NUCLEOTIDE SEQUENCE [LARGE SCALE GENOMIC DNA]</scope>
    <source>
        <strain evidence="2 3">XH.VA.1</strain>
    </source>
</reference>
<dbReference type="SUPFAM" id="SSF54523">
    <property type="entry name" value="Pili subunits"/>
    <property type="match status" value="1"/>
</dbReference>
<sequence>MQKQGGFTLIELVITIIVLGILAVVAAPKFLNMQDDARLAAAQGVKSALQSSSQLVYSKAAIKGVESVPSASISIANDTVNTKFGYPANDSVAKTVTLDGWSEVPGAAGTFKPDSASNTKCSVVYNNNLTATGGVPEITVSETCGK</sequence>
<evidence type="ECO:0000313" key="3">
    <source>
        <dbReference type="Proteomes" id="UP000241986"/>
    </source>
</evidence>
<dbReference type="RefSeq" id="WP_107684138.1">
    <property type="nucleotide sequence ID" value="NZ_PZKL01000038.1"/>
</dbReference>
<gene>
    <name evidence="2" type="ORF">DAA48_17040</name>
</gene>
<evidence type="ECO:0000313" key="2">
    <source>
        <dbReference type="EMBL" id="PTH79969.1"/>
    </source>
</evidence>
<protein>
    <submittedName>
        <fullName evidence="2">MSHA biogenesis protein MshA</fullName>
    </submittedName>
</protein>
<dbReference type="InterPro" id="IPR045584">
    <property type="entry name" value="Pilin-like"/>
</dbReference>
<dbReference type="NCBIfam" id="TIGR02532">
    <property type="entry name" value="IV_pilin_GFxxxE"/>
    <property type="match status" value="1"/>
</dbReference>
<dbReference type="Gene3D" id="3.30.700.10">
    <property type="entry name" value="Glycoprotein, Type 4 Pilin"/>
    <property type="match status" value="1"/>
</dbReference>
<keyword evidence="1" id="KW-1133">Transmembrane helix</keyword>
<organism evidence="2 3">
    <name type="scientific">Aeromonas veronii</name>
    <dbReference type="NCBI Taxonomy" id="654"/>
    <lineage>
        <taxon>Bacteria</taxon>
        <taxon>Pseudomonadati</taxon>
        <taxon>Pseudomonadota</taxon>
        <taxon>Gammaproteobacteria</taxon>
        <taxon>Aeromonadales</taxon>
        <taxon>Aeromonadaceae</taxon>
        <taxon>Aeromonas</taxon>
    </lineage>
</organism>
<evidence type="ECO:0000256" key="1">
    <source>
        <dbReference type="SAM" id="Phobius"/>
    </source>
</evidence>
<dbReference type="Proteomes" id="UP000241986">
    <property type="component" value="Unassembled WGS sequence"/>
</dbReference>
<name>A0A2T4MZE3_AERVE</name>
<dbReference type="PROSITE" id="PS00409">
    <property type="entry name" value="PROKAR_NTER_METHYL"/>
    <property type="match status" value="1"/>
</dbReference>
<dbReference type="AlphaFoldDB" id="A0A2T4MZE3"/>
<accession>A0A2T4MZE3</accession>
<keyword evidence="1" id="KW-0812">Transmembrane</keyword>
<comment type="caution">
    <text evidence="2">The sequence shown here is derived from an EMBL/GenBank/DDBJ whole genome shotgun (WGS) entry which is preliminary data.</text>
</comment>
<dbReference type="Pfam" id="PF07963">
    <property type="entry name" value="N_methyl"/>
    <property type="match status" value="1"/>
</dbReference>
<dbReference type="EMBL" id="PZKL01000038">
    <property type="protein sequence ID" value="PTH79969.1"/>
    <property type="molecule type" value="Genomic_DNA"/>
</dbReference>